<dbReference type="KEGG" id="chya:V22_00150"/>
<gene>
    <name evidence="3" type="primary">dpiA</name>
    <name evidence="3" type="ORF">V22_00150</name>
</gene>
<protein>
    <submittedName>
        <fullName evidence="3">Transcriptional regulatory protein DpiA</fullName>
    </submittedName>
</protein>
<dbReference type="SUPFAM" id="SSF52172">
    <property type="entry name" value="CheY-like"/>
    <property type="match status" value="1"/>
</dbReference>
<dbReference type="PANTHER" id="PTHR43228">
    <property type="entry name" value="TWO-COMPONENT RESPONSE REGULATOR"/>
    <property type="match status" value="1"/>
</dbReference>
<dbReference type="PANTHER" id="PTHR43228:SF1">
    <property type="entry name" value="TWO-COMPONENT RESPONSE REGULATOR ARR22"/>
    <property type="match status" value="1"/>
</dbReference>
<dbReference type="RefSeq" id="WP_145258634.1">
    <property type="nucleotide sequence ID" value="NZ_CP036316.1"/>
</dbReference>
<dbReference type="SMART" id="SM00448">
    <property type="entry name" value="REC"/>
    <property type="match status" value="1"/>
</dbReference>
<keyword evidence="1" id="KW-0597">Phosphoprotein</keyword>
<dbReference type="OrthoDB" id="9813953at2"/>
<dbReference type="AlphaFoldDB" id="A0A517T361"/>
<dbReference type="Proteomes" id="UP000319976">
    <property type="component" value="Chromosome"/>
</dbReference>
<dbReference type="PROSITE" id="PS50110">
    <property type="entry name" value="RESPONSE_REGULATORY"/>
    <property type="match status" value="1"/>
</dbReference>
<dbReference type="InterPro" id="IPR001789">
    <property type="entry name" value="Sig_transdc_resp-reg_receiver"/>
</dbReference>
<dbReference type="EMBL" id="CP036316">
    <property type="protein sequence ID" value="QDT62817.1"/>
    <property type="molecule type" value="Genomic_DNA"/>
</dbReference>
<sequence>MSKFQRWKPLTGLSLLVVEDNPDEQRLIAHYVERSGGGVMLECNGKSAVYTMKKMMPETDQIHAVIMDLYLPEDDGISATREMRALGYDGPIIATSSRADDDNISEWITAGCDTFLDKPVARHDLIASVVRNCCDTMLREINEKNQQQEF</sequence>
<keyword evidence="4" id="KW-1185">Reference proteome</keyword>
<reference evidence="3 4" key="1">
    <citation type="submission" date="2019-02" db="EMBL/GenBank/DDBJ databases">
        <title>Deep-cultivation of Planctomycetes and their phenomic and genomic characterization uncovers novel biology.</title>
        <authorList>
            <person name="Wiegand S."/>
            <person name="Jogler M."/>
            <person name="Boedeker C."/>
            <person name="Pinto D."/>
            <person name="Vollmers J."/>
            <person name="Rivas-Marin E."/>
            <person name="Kohn T."/>
            <person name="Peeters S.H."/>
            <person name="Heuer A."/>
            <person name="Rast P."/>
            <person name="Oberbeckmann S."/>
            <person name="Bunk B."/>
            <person name="Jeske O."/>
            <person name="Meyerdierks A."/>
            <person name="Storesund J.E."/>
            <person name="Kallscheuer N."/>
            <person name="Luecker S."/>
            <person name="Lage O.M."/>
            <person name="Pohl T."/>
            <person name="Merkel B.J."/>
            <person name="Hornburger P."/>
            <person name="Mueller R.-W."/>
            <person name="Bruemmer F."/>
            <person name="Labrenz M."/>
            <person name="Spormann A.M."/>
            <person name="Op den Camp H."/>
            <person name="Overmann J."/>
            <person name="Amann R."/>
            <person name="Jetten M.S.M."/>
            <person name="Mascher T."/>
            <person name="Medema M.H."/>
            <person name="Devos D.P."/>
            <person name="Kaster A.-K."/>
            <person name="Ovreas L."/>
            <person name="Rohde M."/>
            <person name="Galperin M.Y."/>
            <person name="Jogler C."/>
        </authorList>
    </citation>
    <scope>NUCLEOTIDE SEQUENCE [LARGE SCALE GENOMIC DNA]</scope>
    <source>
        <strain evidence="3 4">V22</strain>
    </source>
</reference>
<dbReference type="CDD" id="cd17546">
    <property type="entry name" value="REC_hyHK_CKI1_RcsC-like"/>
    <property type="match status" value="1"/>
</dbReference>
<proteinExistence type="predicted"/>
<dbReference type="GO" id="GO:0000160">
    <property type="term" value="P:phosphorelay signal transduction system"/>
    <property type="evidence" value="ECO:0007669"/>
    <property type="project" value="InterPro"/>
</dbReference>
<feature type="modified residue" description="4-aspartylphosphate" evidence="1">
    <location>
        <position position="68"/>
    </location>
</feature>
<evidence type="ECO:0000256" key="1">
    <source>
        <dbReference type="PROSITE-ProRule" id="PRU00169"/>
    </source>
</evidence>
<evidence type="ECO:0000313" key="4">
    <source>
        <dbReference type="Proteomes" id="UP000319976"/>
    </source>
</evidence>
<dbReference type="InterPro" id="IPR052048">
    <property type="entry name" value="ST_Response_Regulator"/>
</dbReference>
<dbReference type="InterPro" id="IPR011006">
    <property type="entry name" value="CheY-like_superfamily"/>
</dbReference>
<name>A0A517T361_9PLAN</name>
<evidence type="ECO:0000259" key="2">
    <source>
        <dbReference type="PROSITE" id="PS50110"/>
    </source>
</evidence>
<evidence type="ECO:0000313" key="3">
    <source>
        <dbReference type="EMBL" id="QDT62817.1"/>
    </source>
</evidence>
<dbReference type="Gene3D" id="3.40.50.2300">
    <property type="match status" value="1"/>
</dbReference>
<dbReference type="Pfam" id="PF00072">
    <property type="entry name" value="Response_reg"/>
    <property type="match status" value="1"/>
</dbReference>
<accession>A0A517T361</accession>
<feature type="domain" description="Response regulatory" evidence="2">
    <location>
        <begin position="14"/>
        <end position="133"/>
    </location>
</feature>
<organism evidence="3 4">
    <name type="scientific">Calycomorphotria hydatis</name>
    <dbReference type="NCBI Taxonomy" id="2528027"/>
    <lineage>
        <taxon>Bacteria</taxon>
        <taxon>Pseudomonadati</taxon>
        <taxon>Planctomycetota</taxon>
        <taxon>Planctomycetia</taxon>
        <taxon>Planctomycetales</taxon>
        <taxon>Planctomycetaceae</taxon>
        <taxon>Calycomorphotria</taxon>
    </lineage>
</organism>